<evidence type="ECO:0000313" key="3">
    <source>
        <dbReference type="Proteomes" id="UP001523369"/>
    </source>
</evidence>
<dbReference type="PROSITE" id="PS51186">
    <property type="entry name" value="GNAT"/>
    <property type="match status" value="1"/>
</dbReference>
<evidence type="ECO:0000313" key="2">
    <source>
        <dbReference type="EMBL" id="MCO8277415.1"/>
    </source>
</evidence>
<protein>
    <submittedName>
        <fullName evidence="2">GNAT family N-acetyltransferase</fullName>
    </submittedName>
</protein>
<dbReference type="Pfam" id="PF00583">
    <property type="entry name" value="Acetyltransf_1"/>
    <property type="match status" value="1"/>
</dbReference>
<dbReference type="PANTHER" id="PTHR43233">
    <property type="entry name" value="FAMILY N-ACETYLTRANSFERASE, PUTATIVE (AFU_ORTHOLOGUE AFUA_6G03350)-RELATED"/>
    <property type="match status" value="1"/>
</dbReference>
<evidence type="ECO:0000259" key="1">
    <source>
        <dbReference type="PROSITE" id="PS51186"/>
    </source>
</evidence>
<gene>
    <name evidence="2" type="ORF">M1L60_43240</name>
</gene>
<sequence>MLHELRDDGYELSSERERVDLPRVHRWISTDAYWALGRPLEQMRAALAGSEPYGIYGPDGEQVAIARVVTDGAVFAYLCDVYVDPAHRGRGLGGWLVQHLRDHYAARGLSRFVLVTKDAHAVYARHGFTEVEPGRWMQCDLRAIADARP</sequence>
<dbReference type="CDD" id="cd04301">
    <property type="entry name" value="NAT_SF"/>
    <property type="match status" value="1"/>
</dbReference>
<dbReference type="SUPFAM" id="SSF55729">
    <property type="entry name" value="Acyl-CoA N-acyltransferases (Nat)"/>
    <property type="match status" value="1"/>
</dbReference>
<proteinExistence type="predicted"/>
<dbReference type="Proteomes" id="UP001523369">
    <property type="component" value="Unassembled WGS sequence"/>
</dbReference>
<accession>A0ABT1E2P7</accession>
<dbReference type="Gene3D" id="3.40.630.30">
    <property type="match status" value="1"/>
</dbReference>
<dbReference type="InterPro" id="IPR000182">
    <property type="entry name" value="GNAT_dom"/>
</dbReference>
<dbReference type="InterPro" id="IPR053144">
    <property type="entry name" value="Acetyltransferase_Butenolide"/>
</dbReference>
<name>A0ABT1E2P7_9ACTN</name>
<feature type="domain" description="N-acetyltransferase" evidence="1">
    <location>
        <begin position="10"/>
        <end position="149"/>
    </location>
</feature>
<keyword evidence="3" id="KW-1185">Reference proteome</keyword>
<dbReference type="PANTHER" id="PTHR43233:SF1">
    <property type="entry name" value="FAMILY N-ACETYLTRANSFERASE, PUTATIVE (AFU_ORTHOLOGUE AFUA_6G03350)-RELATED"/>
    <property type="match status" value="1"/>
</dbReference>
<reference evidence="2 3" key="1">
    <citation type="submission" date="2022-06" db="EMBL/GenBank/DDBJ databases">
        <title>New Species of the Genus Actinoplanes, ActinopZanes ferrugineus.</title>
        <authorList>
            <person name="Ding P."/>
        </authorList>
    </citation>
    <scope>NUCLEOTIDE SEQUENCE [LARGE SCALE GENOMIC DNA]</scope>
    <source>
        <strain evidence="2 3">TRM88003</strain>
    </source>
</reference>
<organism evidence="2 3">
    <name type="scientific">Paractinoplanes aksuensis</name>
    <dbReference type="NCBI Taxonomy" id="2939490"/>
    <lineage>
        <taxon>Bacteria</taxon>
        <taxon>Bacillati</taxon>
        <taxon>Actinomycetota</taxon>
        <taxon>Actinomycetes</taxon>
        <taxon>Micromonosporales</taxon>
        <taxon>Micromonosporaceae</taxon>
        <taxon>Paractinoplanes</taxon>
    </lineage>
</organism>
<dbReference type="RefSeq" id="WP_253243430.1">
    <property type="nucleotide sequence ID" value="NZ_JAMYJR010000058.1"/>
</dbReference>
<dbReference type="InterPro" id="IPR016181">
    <property type="entry name" value="Acyl_CoA_acyltransferase"/>
</dbReference>
<dbReference type="EMBL" id="JAMYJR010000058">
    <property type="protein sequence ID" value="MCO8277415.1"/>
    <property type="molecule type" value="Genomic_DNA"/>
</dbReference>
<comment type="caution">
    <text evidence="2">The sequence shown here is derived from an EMBL/GenBank/DDBJ whole genome shotgun (WGS) entry which is preliminary data.</text>
</comment>